<name>A0A0K1ETT0_CHOCO</name>
<evidence type="ECO:0000313" key="2">
    <source>
        <dbReference type="Proteomes" id="UP000067626"/>
    </source>
</evidence>
<keyword evidence="2" id="KW-1185">Reference proteome</keyword>
<evidence type="ECO:0000313" key="1">
    <source>
        <dbReference type="EMBL" id="AKT44038.1"/>
    </source>
</evidence>
<dbReference type="Gene3D" id="2.130.10.10">
    <property type="entry name" value="YVTN repeat-like/Quinoprotein amine dehydrogenase"/>
    <property type="match status" value="1"/>
</dbReference>
<dbReference type="EMBL" id="CP012159">
    <property type="protein sequence ID" value="AKT44038.1"/>
    <property type="molecule type" value="Genomic_DNA"/>
</dbReference>
<accession>A0A0K1ETT0</accession>
<dbReference type="InterPro" id="IPR051200">
    <property type="entry name" value="Host-pathogen_enzymatic-act"/>
</dbReference>
<protein>
    <submittedName>
        <fullName evidence="1">Uncharacterized protein</fullName>
    </submittedName>
</protein>
<dbReference type="OrthoDB" id="5624218at2"/>
<dbReference type="RefSeq" id="WP_050435432.1">
    <property type="nucleotide sequence ID" value="NZ_CP012159.1"/>
</dbReference>
<dbReference type="Pfam" id="PF07433">
    <property type="entry name" value="DUF1513"/>
    <property type="match status" value="1"/>
</dbReference>
<dbReference type="InterPro" id="IPR008311">
    <property type="entry name" value="UCP028101"/>
</dbReference>
<dbReference type="KEGG" id="ccro:CMC5_082760"/>
<dbReference type="PANTHER" id="PTHR47197:SF3">
    <property type="entry name" value="DIHYDRO-HEME D1 DEHYDROGENASE"/>
    <property type="match status" value="1"/>
</dbReference>
<dbReference type="PANTHER" id="PTHR47197">
    <property type="entry name" value="PROTEIN NIRF"/>
    <property type="match status" value="1"/>
</dbReference>
<dbReference type="InterPro" id="IPR011044">
    <property type="entry name" value="Quino_amine_DH_bsu"/>
</dbReference>
<gene>
    <name evidence="1" type="ORF">CMC5_082760</name>
</gene>
<proteinExistence type="predicted"/>
<dbReference type="STRING" id="52.CMC5_082760"/>
<sequence length="356" mass="38729">MLDAGAELSPEVPEPVGATRLGVLVGGSSYIHARDQRVSFAVDLLDLDRNELRTIPVDFLAHGFTTHPTRPRLAALFEKRGPSACLVDLAEARLLQPLLATTGRAFYGHGAFSPDGTQLYAVEIRTDTHAGLITIRDTTTLRVLEELPTYGDNPHDCVLLDDEKTLVVTNGGGDLQSKRDPSVTFIDLTSRKLLERIILPDPKINAGHIAVTSRGDFALVSAPRDGLDEKTALGGLSLRSQKRRPERMKAPSAIVSRMVGESLSVAIHEPSRVVAATSPHGGLLTFWHLDRKKLLKSFDLESVRGVTLSLDQSTFIVTHGRGSRLFITTDTLELVAGSETTTGRFTGSHVYTWRPS</sequence>
<reference evidence="1 2" key="1">
    <citation type="submission" date="2015-07" db="EMBL/GenBank/DDBJ databases">
        <title>Genome analysis of myxobacterium Chondromyces crocatus Cm c5 reveals a high potential for natural compound synthesis and the genetic basis for the loss of fruiting body formation.</title>
        <authorList>
            <person name="Zaburannyi N."/>
            <person name="Bunk B."/>
            <person name="Maier J."/>
            <person name="Overmann J."/>
            <person name="Mueller R."/>
        </authorList>
    </citation>
    <scope>NUCLEOTIDE SEQUENCE [LARGE SCALE GENOMIC DNA]</scope>
    <source>
        <strain evidence="1 2">Cm c5</strain>
    </source>
</reference>
<dbReference type="AlphaFoldDB" id="A0A0K1ETT0"/>
<dbReference type="SUPFAM" id="SSF50969">
    <property type="entry name" value="YVTN repeat-like/Quinoprotein amine dehydrogenase"/>
    <property type="match status" value="1"/>
</dbReference>
<dbReference type="InterPro" id="IPR015943">
    <property type="entry name" value="WD40/YVTN_repeat-like_dom_sf"/>
</dbReference>
<organism evidence="1 2">
    <name type="scientific">Chondromyces crocatus</name>
    <dbReference type="NCBI Taxonomy" id="52"/>
    <lineage>
        <taxon>Bacteria</taxon>
        <taxon>Pseudomonadati</taxon>
        <taxon>Myxococcota</taxon>
        <taxon>Polyangia</taxon>
        <taxon>Polyangiales</taxon>
        <taxon>Polyangiaceae</taxon>
        <taxon>Chondromyces</taxon>
    </lineage>
</organism>
<dbReference type="Proteomes" id="UP000067626">
    <property type="component" value="Chromosome"/>
</dbReference>